<name>A0A8J6G1A4_MICOH</name>
<proteinExistence type="predicted"/>
<feature type="compositionally biased region" description="Basic and acidic residues" evidence="6">
    <location>
        <begin position="73"/>
        <end position="98"/>
    </location>
</feature>
<evidence type="ECO:0000256" key="5">
    <source>
        <dbReference type="ARBA" id="ARBA00023054"/>
    </source>
</evidence>
<feature type="compositionally biased region" description="Polar residues" evidence="6">
    <location>
        <begin position="253"/>
        <end position="262"/>
    </location>
</feature>
<evidence type="ECO:0000256" key="3">
    <source>
        <dbReference type="ARBA" id="ARBA00022741"/>
    </source>
</evidence>
<keyword evidence="2" id="KW-0963">Cytoplasm</keyword>
<reference evidence="7" key="1">
    <citation type="submission" date="2020-03" db="EMBL/GenBank/DDBJ databases">
        <title>Studies in the Genomics of Life Span.</title>
        <authorList>
            <person name="Glass D."/>
        </authorList>
    </citation>
    <scope>NUCLEOTIDE SEQUENCE</scope>
    <source>
        <strain evidence="7">LTLLF</strain>
        <tissue evidence="7">Muscle</tissue>
    </source>
</reference>
<dbReference type="PANTHER" id="PTHR47969:SF15">
    <property type="entry name" value="CHROMOSOME-ASSOCIATED KINESIN KIF4A-RELATED"/>
    <property type="match status" value="1"/>
</dbReference>
<accession>A0A8J6G1A4</accession>
<dbReference type="InterPro" id="IPR027640">
    <property type="entry name" value="Kinesin-like_fam"/>
</dbReference>
<dbReference type="GO" id="GO:0005737">
    <property type="term" value="C:cytoplasm"/>
    <property type="evidence" value="ECO:0007669"/>
    <property type="project" value="UniProtKB-SubCell"/>
</dbReference>
<dbReference type="GO" id="GO:0003777">
    <property type="term" value="F:microtubule motor activity"/>
    <property type="evidence" value="ECO:0007669"/>
    <property type="project" value="InterPro"/>
</dbReference>
<feature type="compositionally biased region" description="Basic and acidic residues" evidence="6">
    <location>
        <begin position="272"/>
        <end position="289"/>
    </location>
</feature>
<evidence type="ECO:0000313" key="7">
    <source>
        <dbReference type="EMBL" id="KAH0502444.1"/>
    </source>
</evidence>
<feature type="region of interest" description="Disordered" evidence="6">
    <location>
        <begin position="241"/>
        <end position="307"/>
    </location>
</feature>
<gene>
    <name evidence="7" type="ORF">LTLLF_192610</name>
</gene>
<feature type="region of interest" description="Disordered" evidence="6">
    <location>
        <begin position="48"/>
        <end position="98"/>
    </location>
</feature>
<sequence>MLGERKQSHADAMIPLPETLARLMPQQKDKEVIQLKQQDHKRQYELLKRKGDFQKQSNVLRQKTEEAAAANKHFKESPQKQQEATEKQKETQSRRIEDTEAQVKNWLRNETEVMISTEEVERHLNDLREERKILALDAAQLKEIKDPGENPLPKLQRNTLASDEVCGHDSESEDSITKQCSKAKQGDVAGGVHWGKEQQLLNTSQCQEEQFRKMQEGCEQNQQLLQENETTSQKLTLLQGASGQKSHLPKHGSLQSADSSFNYIPLPPKPSHVRDKFLEHSMDTEDLKYHSQHSANESEDGDAKDEEWKPRKLANVPRKTIHRCSCRGRCRNKHCGCRNREVNCSGACGCDHTKCRNHQQEQDSLGTIEQNQDSGGSFKLEDPTEVIPGLSFFNPICATPNTKILKETCDMDQWPSQQPSYNQTHIRGYEWTLPNIYPTYDRLEHGQRLGLWSRNHRISMIWVTSGYLRGVSIRVQY</sequence>
<keyword evidence="3" id="KW-0547">Nucleotide-binding</keyword>
<evidence type="ECO:0000313" key="8">
    <source>
        <dbReference type="Proteomes" id="UP000710432"/>
    </source>
</evidence>
<dbReference type="GO" id="GO:0005875">
    <property type="term" value="C:microtubule associated complex"/>
    <property type="evidence" value="ECO:0007669"/>
    <property type="project" value="TreeGrafter"/>
</dbReference>
<dbReference type="GO" id="GO:0051231">
    <property type="term" value="P:spindle elongation"/>
    <property type="evidence" value="ECO:0007669"/>
    <property type="project" value="TreeGrafter"/>
</dbReference>
<evidence type="ECO:0000256" key="1">
    <source>
        <dbReference type="ARBA" id="ARBA00004496"/>
    </source>
</evidence>
<keyword evidence="4" id="KW-0067">ATP-binding</keyword>
<dbReference type="Proteomes" id="UP000710432">
    <property type="component" value="Unassembled WGS sequence"/>
</dbReference>
<organism evidence="7 8">
    <name type="scientific">Microtus ochrogaster</name>
    <name type="common">Prairie vole</name>
    <dbReference type="NCBI Taxonomy" id="79684"/>
    <lineage>
        <taxon>Eukaryota</taxon>
        <taxon>Metazoa</taxon>
        <taxon>Chordata</taxon>
        <taxon>Craniata</taxon>
        <taxon>Vertebrata</taxon>
        <taxon>Euteleostomi</taxon>
        <taxon>Mammalia</taxon>
        <taxon>Eutheria</taxon>
        <taxon>Euarchontoglires</taxon>
        <taxon>Glires</taxon>
        <taxon>Rodentia</taxon>
        <taxon>Myomorpha</taxon>
        <taxon>Muroidea</taxon>
        <taxon>Cricetidae</taxon>
        <taxon>Arvicolinae</taxon>
        <taxon>Microtus</taxon>
    </lineage>
</organism>
<dbReference type="GO" id="GO:0007052">
    <property type="term" value="P:mitotic spindle organization"/>
    <property type="evidence" value="ECO:0007669"/>
    <property type="project" value="TreeGrafter"/>
</dbReference>
<dbReference type="GO" id="GO:0005524">
    <property type="term" value="F:ATP binding"/>
    <property type="evidence" value="ECO:0007669"/>
    <property type="project" value="UniProtKB-KW"/>
</dbReference>
<evidence type="ECO:0000256" key="6">
    <source>
        <dbReference type="SAM" id="MobiDB-lite"/>
    </source>
</evidence>
<comment type="caution">
    <text evidence="7">The sequence shown here is derived from an EMBL/GenBank/DDBJ whole genome shotgun (WGS) entry which is preliminary data.</text>
</comment>
<comment type="subcellular location">
    <subcellularLocation>
        <location evidence="1">Cytoplasm</location>
    </subcellularLocation>
</comment>
<protein>
    <submittedName>
        <fullName evidence="7">Chromosome-associated kinesin KIF4B</fullName>
    </submittedName>
</protein>
<dbReference type="GO" id="GO:0007018">
    <property type="term" value="P:microtubule-based movement"/>
    <property type="evidence" value="ECO:0007669"/>
    <property type="project" value="InterPro"/>
</dbReference>
<dbReference type="EMBL" id="JAATJU010026000">
    <property type="protein sequence ID" value="KAH0502444.1"/>
    <property type="molecule type" value="Genomic_DNA"/>
</dbReference>
<keyword evidence="5" id="KW-0175">Coiled coil</keyword>
<evidence type="ECO:0000256" key="2">
    <source>
        <dbReference type="ARBA" id="ARBA00022490"/>
    </source>
</evidence>
<dbReference type="PANTHER" id="PTHR47969">
    <property type="entry name" value="CHROMOSOME-ASSOCIATED KINESIN KIF4A-RELATED"/>
    <property type="match status" value="1"/>
</dbReference>
<dbReference type="AlphaFoldDB" id="A0A8J6G1A4"/>
<evidence type="ECO:0000256" key="4">
    <source>
        <dbReference type="ARBA" id="ARBA00022840"/>
    </source>
</evidence>